<dbReference type="Proteomes" id="UP000789508">
    <property type="component" value="Unassembled WGS sequence"/>
</dbReference>
<keyword evidence="2" id="KW-1185">Reference proteome</keyword>
<name>A0A9N8Z5H7_9GLOM</name>
<evidence type="ECO:0000313" key="1">
    <source>
        <dbReference type="EMBL" id="CAG8467159.1"/>
    </source>
</evidence>
<organism evidence="1 2">
    <name type="scientific">Ambispora leptoticha</name>
    <dbReference type="NCBI Taxonomy" id="144679"/>
    <lineage>
        <taxon>Eukaryota</taxon>
        <taxon>Fungi</taxon>
        <taxon>Fungi incertae sedis</taxon>
        <taxon>Mucoromycota</taxon>
        <taxon>Glomeromycotina</taxon>
        <taxon>Glomeromycetes</taxon>
        <taxon>Archaeosporales</taxon>
        <taxon>Ambisporaceae</taxon>
        <taxon>Ambispora</taxon>
    </lineage>
</organism>
<evidence type="ECO:0000313" key="2">
    <source>
        <dbReference type="Proteomes" id="UP000789508"/>
    </source>
</evidence>
<gene>
    <name evidence="1" type="ORF">ALEPTO_LOCUS1833</name>
</gene>
<dbReference type="AlphaFoldDB" id="A0A9N8Z5H7"/>
<proteinExistence type="predicted"/>
<reference evidence="1" key="1">
    <citation type="submission" date="2021-06" db="EMBL/GenBank/DDBJ databases">
        <authorList>
            <person name="Kallberg Y."/>
            <person name="Tangrot J."/>
            <person name="Rosling A."/>
        </authorList>
    </citation>
    <scope>NUCLEOTIDE SEQUENCE</scope>
    <source>
        <strain evidence="1">FL130A</strain>
    </source>
</reference>
<accession>A0A9N8Z5H7</accession>
<comment type="caution">
    <text evidence="1">The sequence shown here is derived from an EMBL/GenBank/DDBJ whole genome shotgun (WGS) entry which is preliminary data.</text>
</comment>
<protein>
    <submittedName>
        <fullName evidence="1">431_t:CDS:1</fullName>
    </submittedName>
</protein>
<dbReference type="OrthoDB" id="10555213at2759"/>
<sequence length="215" mass="22322">MPKSTAAGASVATSTSGSAYPNTKSYPIPTSFPTSLPTSIPTSFAIPTSILTAIFPDEVPTCQTCLAQSRNITGCFNVTDNTEETKAIISTILENGLAESGLFPNANATGDISLPEIIEPIAKCVCTPTFLDTYSTCFDCFKQSGLLKNRSATSQGDDIKTACGIIKQLSTNTSTPTITPLSTFSPPSSAPRTSLSLKKVLVAGLMIAALLAGNL</sequence>
<dbReference type="EMBL" id="CAJVPS010000226">
    <property type="protein sequence ID" value="CAG8467159.1"/>
    <property type="molecule type" value="Genomic_DNA"/>
</dbReference>